<dbReference type="Pfam" id="PF04851">
    <property type="entry name" value="ResIII"/>
    <property type="match status" value="1"/>
</dbReference>
<dbReference type="SMART" id="SM00490">
    <property type="entry name" value="HELICc"/>
    <property type="match status" value="1"/>
</dbReference>
<dbReference type="PATRIC" id="fig|1666911.3.peg.1900"/>
<dbReference type="PROSITE" id="PS51194">
    <property type="entry name" value="HELICASE_CTER"/>
    <property type="match status" value="1"/>
</dbReference>
<evidence type="ECO:0000256" key="9">
    <source>
        <dbReference type="ARBA" id="ARBA00048988"/>
    </source>
</evidence>
<comment type="similarity">
    <text evidence="1">Belongs to the helicase family. RAD25/XPB subfamily.</text>
</comment>
<evidence type="ECO:0000256" key="6">
    <source>
        <dbReference type="ARBA" id="ARBA00023235"/>
    </source>
</evidence>
<dbReference type="GO" id="GO:0003677">
    <property type="term" value="F:DNA binding"/>
    <property type="evidence" value="ECO:0007669"/>
    <property type="project" value="InterPro"/>
</dbReference>
<comment type="catalytic activity">
    <reaction evidence="9">
        <text>ATP + H2O = ADP + phosphate + H(+)</text>
        <dbReference type="Rhea" id="RHEA:13065"/>
        <dbReference type="ChEBI" id="CHEBI:15377"/>
        <dbReference type="ChEBI" id="CHEBI:15378"/>
        <dbReference type="ChEBI" id="CHEBI:30616"/>
        <dbReference type="ChEBI" id="CHEBI:43474"/>
        <dbReference type="ChEBI" id="CHEBI:456216"/>
        <dbReference type="EC" id="5.6.2.4"/>
    </reaction>
</comment>
<dbReference type="SUPFAM" id="SSF52540">
    <property type="entry name" value="P-loop containing nucleoside triphosphate hydrolases"/>
    <property type="match status" value="2"/>
</dbReference>
<evidence type="ECO:0000256" key="8">
    <source>
        <dbReference type="ARBA" id="ARBA00034808"/>
    </source>
</evidence>
<dbReference type="EMBL" id="LJZR01000031">
    <property type="protein sequence ID" value="KPQ33498.1"/>
    <property type="molecule type" value="Genomic_DNA"/>
</dbReference>
<protein>
    <recommendedName>
        <fullName evidence="8">DNA 3'-5' helicase</fullName>
        <ecNumber evidence="8">5.6.2.4</ecNumber>
    </recommendedName>
</protein>
<dbReference type="InterPro" id="IPR027417">
    <property type="entry name" value="P-loop_NTPase"/>
</dbReference>
<dbReference type="Proteomes" id="UP000050465">
    <property type="component" value="Unassembled WGS sequence"/>
</dbReference>
<dbReference type="EC" id="5.6.2.4" evidence="8"/>
<dbReference type="Pfam" id="PF13625">
    <property type="entry name" value="Helicase_C_3"/>
    <property type="match status" value="1"/>
</dbReference>
<dbReference type="GO" id="GO:0016887">
    <property type="term" value="F:ATP hydrolysis activity"/>
    <property type="evidence" value="ECO:0007669"/>
    <property type="project" value="RHEA"/>
</dbReference>
<sequence length="581" mass="64547">MSYFPDNALIIQSDRTVLLDVHAPKAKAAQEAIAPFAELIKSPEHIHTYRLSPLSIWNARAAGMPVSSMVAALQDHAKYPMPESIAQEIAALGDRYGLTTLKPLNNPLKPLKPGSAEAPDFSSDLSSDLSPLMLKVADEPLAELLQRHEQVGPLLGDRLSPTTFAIDLGDRGRLKQALLSAGYPAEDLAGYLTGDELTLSLRSTTETGEPFHLRPYQQTAAKLFYQAGQAKGGNGVIVLPCGAGKTMVGMAAMAEIQQKTLILTSSLTSVRQWQRELLDKTTLKKEQLAEYSGQHKATGPVTLATYQILTYRASQDDDFLHLGLFDQQAWGLIIYDEVHLLPAPIFRITAQLQARRRLGLTATLIREDGREGDVFTLIGPKRYDVPWRELEGEGFIAAADCTEIRVAQTKERQMEYAIASRRYQFRIAAENPVKLAVVQSLLKKEKGHRVLIIGEYIDQLKAIAQQIDLPLITGKTSQPKRDQLYADFRSGEVSGLILSRVGNFALDLPDADVLIQVSGKYGSRQEEAQRLGRILRPKRDGRSAQFYTLVSSRTCEEAFAQHRQLFLTEQGYRYHIQQWDA</sequence>
<evidence type="ECO:0000313" key="12">
    <source>
        <dbReference type="EMBL" id="KPQ33498.1"/>
    </source>
</evidence>
<dbReference type="InterPro" id="IPR014001">
    <property type="entry name" value="Helicase_ATP-bd"/>
</dbReference>
<dbReference type="NCBIfam" id="NF045503">
    <property type="entry name" value="repair_heli_XPB"/>
    <property type="match status" value="1"/>
</dbReference>
<reference evidence="12 13" key="1">
    <citation type="submission" date="2015-09" db="EMBL/GenBank/DDBJ databases">
        <title>Identification and resolution of microdiversity through metagenomic sequencing of parallel consortia.</title>
        <authorList>
            <person name="Nelson W.C."/>
            <person name="Romine M.F."/>
            <person name="Lindemann S.R."/>
        </authorList>
    </citation>
    <scope>NUCLEOTIDE SEQUENCE [LARGE SCALE GENOMIC DNA]</scope>
    <source>
        <strain evidence="12">Ana</strain>
    </source>
</reference>
<evidence type="ECO:0000259" key="11">
    <source>
        <dbReference type="PROSITE" id="PS51194"/>
    </source>
</evidence>
<dbReference type="InterPro" id="IPR032438">
    <property type="entry name" value="ERCC3_RAD25_C"/>
</dbReference>
<dbReference type="Pfam" id="PF16203">
    <property type="entry name" value="ERCC3_RAD25_C"/>
    <property type="match status" value="1"/>
</dbReference>
<accession>A0A0N8KME3</accession>
<keyword evidence="2" id="KW-0547">Nucleotide-binding</keyword>
<evidence type="ECO:0000256" key="4">
    <source>
        <dbReference type="ARBA" id="ARBA00022806"/>
    </source>
</evidence>
<proteinExistence type="inferred from homology"/>
<evidence type="ECO:0000256" key="5">
    <source>
        <dbReference type="ARBA" id="ARBA00022840"/>
    </source>
</evidence>
<keyword evidence="5" id="KW-0067">ATP-binding</keyword>
<dbReference type="PANTHER" id="PTHR11274">
    <property type="entry name" value="RAD25/XP-B DNA REPAIR HELICASE"/>
    <property type="match status" value="1"/>
</dbReference>
<comment type="caution">
    <text evidence="12">The sequence shown here is derived from an EMBL/GenBank/DDBJ whole genome shotgun (WGS) entry which is preliminary data.</text>
</comment>
<dbReference type="PROSITE" id="PS51192">
    <property type="entry name" value="HELICASE_ATP_BIND_1"/>
    <property type="match status" value="1"/>
</dbReference>
<name>A0A0N8KME3_9CYAN</name>
<keyword evidence="6" id="KW-0413">Isomerase</keyword>
<dbReference type="SMART" id="SM00487">
    <property type="entry name" value="DEXDc"/>
    <property type="match status" value="1"/>
</dbReference>
<evidence type="ECO:0000256" key="7">
    <source>
        <dbReference type="ARBA" id="ARBA00034617"/>
    </source>
</evidence>
<dbReference type="GO" id="GO:0005524">
    <property type="term" value="F:ATP binding"/>
    <property type="evidence" value="ECO:0007669"/>
    <property type="project" value="UniProtKB-KW"/>
</dbReference>
<evidence type="ECO:0000256" key="3">
    <source>
        <dbReference type="ARBA" id="ARBA00022801"/>
    </source>
</evidence>
<dbReference type="AlphaFoldDB" id="A0A0N8KME3"/>
<dbReference type="Gene3D" id="3.40.50.300">
    <property type="entry name" value="P-loop containing nucleotide triphosphate hydrolases"/>
    <property type="match status" value="2"/>
</dbReference>
<dbReference type="PRINTS" id="PR00851">
    <property type="entry name" value="XRODRMPGMNTB"/>
</dbReference>
<evidence type="ECO:0000259" key="10">
    <source>
        <dbReference type="PROSITE" id="PS51192"/>
    </source>
</evidence>
<comment type="catalytic activity">
    <reaction evidence="7">
        <text>Couples ATP hydrolysis with the unwinding of duplex DNA by translocating in the 3'-5' direction.</text>
        <dbReference type="EC" id="5.6.2.4"/>
    </reaction>
</comment>
<keyword evidence="4" id="KW-0347">Helicase</keyword>
<dbReference type="STRING" id="1666911.HLUCCA11_18400"/>
<dbReference type="GO" id="GO:0043138">
    <property type="term" value="F:3'-5' DNA helicase activity"/>
    <property type="evidence" value="ECO:0007669"/>
    <property type="project" value="UniProtKB-EC"/>
</dbReference>
<dbReference type="CDD" id="cd18029">
    <property type="entry name" value="DEXHc_XPB"/>
    <property type="match status" value="1"/>
</dbReference>
<dbReference type="InterPro" id="IPR006935">
    <property type="entry name" value="Helicase/UvrB_N"/>
</dbReference>
<evidence type="ECO:0000256" key="2">
    <source>
        <dbReference type="ARBA" id="ARBA00022741"/>
    </source>
</evidence>
<dbReference type="InterPro" id="IPR050615">
    <property type="entry name" value="ATP-dep_DNA_Helicase"/>
</dbReference>
<dbReference type="CDD" id="cd18789">
    <property type="entry name" value="SF2_C_XPB"/>
    <property type="match status" value="1"/>
</dbReference>
<feature type="domain" description="Helicase C-terminal" evidence="11">
    <location>
        <begin position="436"/>
        <end position="581"/>
    </location>
</feature>
<dbReference type="PANTHER" id="PTHR11274:SF0">
    <property type="entry name" value="GENERAL TRANSCRIPTION AND DNA REPAIR FACTOR IIH HELICASE SUBUNIT XPB"/>
    <property type="match status" value="1"/>
</dbReference>
<dbReference type="InterPro" id="IPR001650">
    <property type="entry name" value="Helicase_C-like"/>
</dbReference>
<evidence type="ECO:0000313" key="13">
    <source>
        <dbReference type="Proteomes" id="UP000050465"/>
    </source>
</evidence>
<dbReference type="InterPro" id="IPR032830">
    <property type="entry name" value="XPB/Ssl2_N"/>
</dbReference>
<gene>
    <name evidence="12" type="ORF">HLUCCA11_18400</name>
</gene>
<organism evidence="12 13">
    <name type="scientific">Phormidesmis priestleyi Ana</name>
    <dbReference type="NCBI Taxonomy" id="1666911"/>
    <lineage>
        <taxon>Bacteria</taxon>
        <taxon>Bacillati</taxon>
        <taxon>Cyanobacteriota</taxon>
        <taxon>Cyanophyceae</taxon>
        <taxon>Leptolyngbyales</taxon>
        <taxon>Leptolyngbyaceae</taxon>
        <taxon>Phormidesmis</taxon>
    </lineage>
</organism>
<keyword evidence="3 12" id="KW-0378">Hydrolase</keyword>
<evidence type="ECO:0000256" key="1">
    <source>
        <dbReference type="ARBA" id="ARBA00006637"/>
    </source>
</evidence>
<feature type="domain" description="Helicase ATP-binding" evidence="10">
    <location>
        <begin position="226"/>
        <end position="382"/>
    </location>
</feature>